<feature type="chain" id="PRO_5011703657" evidence="1">
    <location>
        <begin position="25"/>
        <end position="235"/>
    </location>
</feature>
<gene>
    <name evidence="2" type="ORF">SAMN02982919_00815</name>
</gene>
<sequence>MSQFSASVRTLAVVGAFVAQSAVAHTTIQAQATEGTTTYNNVVIGHGCTVNGVSIPVIAQSVLFPTVNPIVTVSGAVSETITENPLSIESFANIAQLIQNRNVFSKQAEKKNAAGQVIGFANTEGSLDPSLHGLVPFRTAGVTFKSNSCAKQLLIKVAIADICTPNGAANLWIPSVTTKYSNPNIDGIGSPATLTINRDLTKNPLPSSCGAGYTITLTPSPADIDANLGIPGYLP</sequence>
<accession>A0A1H9HHV7</accession>
<keyword evidence="1" id="KW-0732">Signal</keyword>
<reference evidence="2 3" key="1">
    <citation type="submission" date="2016-10" db="EMBL/GenBank/DDBJ databases">
        <authorList>
            <person name="de Groot N.N."/>
        </authorList>
    </citation>
    <scope>NUCLEOTIDE SEQUENCE [LARGE SCALE GENOMIC DNA]</scope>
    <source>
        <strain evidence="2 3">ATCC 35958</strain>
    </source>
</reference>
<dbReference type="RefSeq" id="WP_143059572.1">
    <property type="nucleotide sequence ID" value="NZ_FOGD01000002.1"/>
</dbReference>
<evidence type="ECO:0000313" key="3">
    <source>
        <dbReference type="Proteomes" id="UP000199766"/>
    </source>
</evidence>
<keyword evidence="3" id="KW-1185">Reference proteome</keyword>
<name>A0A1H9HHV7_9BURK</name>
<proteinExistence type="predicted"/>
<feature type="signal peptide" evidence="1">
    <location>
        <begin position="1"/>
        <end position="24"/>
    </location>
</feature>
<organism evidence="2 3">
    <name type="scientific">Giesbergeria anulus</name>
    <dbReference type="NCBI Taxonomy" id="180197"/>
    <lineage>
        <taxon>Bacteria</taxon>
        <taxon>Pseudomonadati</taxon>
        <taxon>Pseudomonadota</taxon>
        <taxon>Betaproteobacteria</taxon>
        <taxon>Burkholderiales</taxon>
        <taxon>Comamonadaceae</taxon>
        <taxon>Giesbergeria</taxon>
    </lineage>
</organism>
<evidence type="ECO:0000313" key="2">
    <source>
        <dbReference type="EMBL" id="SEQ61905.1"/>
    </source>
</evidence>
<protein>
    <submittedName>
        <fullName evidence="2">Uncharacterized protein</fullName>
    </submittedName>
</protein>
<dbReference type="Proteomes" id="UP000199766">
    <property type="component" value="Unassembled WGS sequence"/>
</dbReference>
<dbReference type="EMBL" id="FOGD01000002">
    <property type="protein sequence ID" value="SEQ61905.1"/>
    <property type="molecule type" value="Genomic_DNA"/>
</dbReference>
<dbReference type="AlphaFoldDB" id="A0A1H9HHV7"/>
<evidence type="ECO:0000256" key="1">
    <source>
        <dbReference type="SAM" id="SignalP"/>
    </source>
</evidence>
<dbReference type="OrthoDB" id="257391at2"/>
<dbReference type="STRING" id="180197.SAMN02982919_00815"/>